<proteinExistence type="predicted"/>
<sequence length="507" mass="56478">MEGAYCMGKNPLKKGVMVDNKRVMHDAFVQCGLAFMRPRQFAYPRKYSPGLADRIKRDLCVGKGGAVVLKLVNRARGAGVLVCPAADLDATLRQLLQVPAGNDMEVWLQRQAPRAVQDSWSGSPLDEQRLHFWSNESPVFVAEQLCRSEPVSAPLLGGAGAEGAFDGTMRVAFALRGAAQGGLELEWLGGYWKLPPAPAALGEPGGLAAEQLHACIISSFNTEEKRTAEVPEAHLQAVYAALGPALTRVFELDIADWQVLISSYPDEAAFRAFVLCRCAANLRGVGQWDKSWWLLDRAAKHVQVARPKDPGCLPERAVLSYVERTRGTNFAMKEEWGKATPHFERALDLLPSSASAYYLKGVALQERQRWEKAADCHLRALALDPDFRTPAMALSECWSRLGRFEQAIEASLACLHRQPDAAVAQYNMAQAAYQLLRQGHQASEEELRRLRRLALDSLDAAESSPFFPEDKWTEVERQMRRYFRAGKNRETLPKQPLKSCKTYAWRP</sequence>
<comment type="caution">
    <text evidence="5">The sequence shown here is derived from an EMBL/GenBank/DDBJ whole genome shotgun (WGS) entry which is preliminary data.</text>
</comment>
<keyword evidence="4" id="KW-0802">TPR repeat</keyword>
<gene>
    <name evidence="5" type="ORF">PCOR1329_LOCUS64626</name>
</gene>
<dbReference type="PROSITE" id="PS50005">
    <property type="entry name" value="TPR"/>
    <property type="match status" value="2"/>
</dbReference>
<name>A0ABN9W6Y5_9DINO</name>
<evidence type="ECO:0000256" key="4">
    <source>
        <dbReference type="PROSITE-ProRule" id="PRU00339"/>
    </source>
</evidence>
<feature type="repeat" description="TPR" evidence="4">
    <location>
        <begin position="320"/>
        <end position="353"/>
    </location>
</feature>
<evidence type="ECO:0000256" key="1">
    <source>
        <dbReference type="ARBA" id="ARBA00004922"/>
    </source>
</evidence>
<organism evidence="5 6">
    <name type="scientific">Prorocentrum cordatum</name>
    <dbReference type="NCBI Taxonomy" id="2364126"/>
    <lineage>
        <taxon>Eukaryota</taxon>
        <taxon>Sar</taxon>
        <taxon>Alveolata</taxon>
        <taxon>Dinophyceae</taxon>
        <taxon>Prorocentrales</taxon>
        <taxon>Prorocentraceae</taxon>
        <taxon>Prorocentrum</taxon>
    </lineage>
</organism>
<keyword evidence="3" id="KW-0808">Transferase</keyword>
<evidence type="ECO:0008006" key="7">
    <source>
        <dbReference type="Google" id="ProtNLM"/>
    </source>
</evidence>
<keyword evidence="2" id="KW-0328">Glycosyltransferase</keyword>
<dbReference type="SUPFAM" id="SSF48452">
    <property type="entry name" value="TPR-like"/>
    <property type="match status" value="1"/>
</dbReference>
<feature type="repeat" description="TPR" evidence="4">
    <location>
        <begin position="354"/>
        <end position="387"/>
    </location>
</feature>
<dbReference type="PANTHER" id="PTHR44835">
    <property type="entry name" value="UDP-N-ACETYLGLUCOSAMINE--PEPTIDE N-ACETYLGLUCOSAMINYLTRANSFERASE SPINDLY-RELATED"/>
    <property type="match status" value="1"/>
</dbReference>
<dbReference type="EMBL" id="CAUYUJ010018248">
    <property type="protein sequence ID" value="CAK0881935.1"/>
    <property type="molecule type" value="Genomic_DNA"/>
</dbReference>
<evidence type="ECO:0000256" key="3">
    <source>
        <dbReference type="ARBA" id="ARBA00022679"/>
    </source>
</evidence>
<dbReference type="Proteomes" id="UP001189429">
    <property type="component" value="Unassembled WGS sequence"/>
</dbReference>
<dbReference type="InterPro" id="IPR051939">
    <property type="entry name" value="Glycosyltr_41/O-GlcNAc_trsf"/>
</dbReference>
<comment type="pathway">
    <text evidence="1">Protein modification; protein glycosylation.</text>
</comment>
<dbReference type="SMART" id="SM00028">
    <property type="entry name" value="TPR"/>
    <property type="match status" value="2"/>
</dbReference>
<dbReference type="Gene3D" id="1.25.40.10">
    <property type="entry name" value="Tetratricopeptide repeat domain"/>
    <property type="match status" value="1"/>
</dbReference>
<accession>A0ABN9W6Y5</accession>
<reference evidence="5" key="1">
    <citation type="submission" date="2023-10" db="EMBL/GenBank/DDBJ databases">
        <authorList>
            <person name="Chen Y."/>
            <person name="Shah S."/>
            <person name="Dougan E. K."/>
            <person name="Thang M."/>
            <person name="Chan C."/>
        </authorList>
    </citation>
    <scope>NUCLEOTIDE SEQUENCE [LARGE SCALE GENOMIC DNA]</scope>
</reference>
<dbReference type="PANTHER" id="PTHR44835:SF1">
    <property type="entry name" value="PROTEIN O-GLCNAC TRANSFERASE"/>
    <property type="match status" value="1"/>
</dbReference>
<evidence type="ECO:0000313" key="5">
    <source>
        <dbReference type="EMBL" id="CAK0881935.1"/>
    </source>
</evidence>
<dbReference type="InterPro" id="IPR011990">
    <property type="entry name" value="TPR-like_helical_dom_sf"/>
</dbReference>
<keyword evidence="6" id="KW-1185">Reference proteome</keyword>
<dbReference type="InterPro" id="IPR019734">
    <property type="entry name" value="TPR_rpt"/>
</dbReference>
<evidence type="ECO:0000313" key="6">
    <source>
        <dbReference type="Proteomes" id="UP001189429"/>
    </source>
</evidence>
<evidence type="ECO:0000256" key="2">
    <source>
        <dbReference type="ARBA" id="ARBA00022676"/>
    </source>
</evidence>
<protein>
    <recommendedName>
        <fullName evidence="7">Tetratricopeptide repeat protein</fullName>
    </recommendedName>
</protein>